<proteinExistence type="inferred from homology"/>
<protein>
    <submittedName>
        <fullName evidence="8">ABC transporter permease</fullName>
    </submittedName>
</protein>
<evidence type="ECO:0000313" key="9">
    <source>
        <dbReference type="Proteomes" id="UP000054600"/>
    </source>
</evidence>
<dbReference type="PANTHER" id="PTHR32322">
    <property type="entry name" value="INNER MEMBRANE TRANSPORTER"/>
    <property type="match status" value="1"/>
</dbReference>
<dbReference type="InterPro" id="IPR050638">
    <property type="entry name" value="AA-Vitamin_Transporters"/>
</dbReference>
<gene>
    <name evidence="8" type="ORF">Lsha_0370</name>
</gene>
<evidence type="ECO:0000256" key="4">
    <source>
        <dbReference type="ARBA" id="ARBA00022989"/>
    </source>
</evidence>
<dbReference type="PANTHER" id="PTHR32322:SF2">
    <property type="entry name" value="EAMA DOMAIN-CONTAINING PROTEIN"/>
    <property type="match status" value="1"/>
</dbReference>
<dbReference type="InterPro" id="IPR037185">
    <property type="entry name" value="EmrE-like"/>
</dbReference>
<feature type="domain" description="EamA" evidence="7">
    <location>
        <begin position="21"/>
        <end position="155"/>
    </location>
</feature>
<evidence type="ECO:0000256" key="1">
    <source>
        <dbReference type="ARBA" id="ARBA00004141"/>
    </source>
</evidence>
<dbReference type="PATRIC" id="fig|1122169.6.peg.419"/>
<reference evidence="8 9" key="1">
    <citation type="submission" date="2015-11" db="EMBL/GenBank/DDBJ databases">
        <title>Genomic analysis of 38 Legionella species identifies large and diverse effector repertoires.</title>
        <authorList>
            <person name="Burstein D."/>
            <person name="Amaro F."/>
            <person name="Zusman T."/>
            <person name="Lifshitz Z."/>
            <person name="Cohen O."/>
            <person name="Gilbert J.A."/>
            <person name="Pupko T."/>
            <person name="Shuman H.A."/>
            <person name="Segal G."/>
        </authorList>
    </citation>
    <scope>NUCLEOTIDE SEQUENCE [LARGE SCALE GENOMIC DNA]</scope>
    <source>
        <strain evidence="8 9">ATCC 49655</strain>
    </source>
</reference>
<evidence type="ECO:0000256" key="6">
    <source>
        <dbReference type="SAM" id="Phobius"/>
    </source>
</evidence>
<feature type="transmembrane region" description="Helical" evidence="6">
    <location>
        <begin position="110"/>
        <end position="129"/>
    </location>
</feature>
<dbReference type="EMBL" id="LNYW01000016">
    <property type="protein sequence ID" value="KTD65001.1"/>
    <property type="molecule type" value="Genomic_DNA"/>
</dbReference>
<keyword evidence="3 6" id="KW-0812">Transmembrane</keyword>
<comment type="similarity">
    <text evidence="2">Belongs to the EamA transporter family.</text>
</comment>
<dbReference type="GO" id="GO:0016020">
    <property type="term" value="C:membrane"/>
    <property type="evidence" value="ECO:0007669"/>
    <property type="project" value="UniProtKB-SubCell"/>
</dbReference>
<feature type="transmembrane region" description="Helical" evidence="6">
    <location>
        <begin position="50"/>
        <end position="71"/>
    </location>
</feature>
<dbReference type="InterPro" id="IPR000620">
    <property type="entry name" value="EamA_dom"/>
</dbReference>
<feature type="transmembrane region" description="Helical" evidence="6">
    <location>
        <begin position="232"/>
        <end position="251"/>
    </location>
</feature>
<keyword evidence="4 6" id="KW-1133">Transmembrane helix</keyword>
<dbReference type="STRING" id="1122169.Lsha_0370"/>
<evidence type="ECO:0000256" key="3">
    <source>
        <dbReference type="ARBA" id="ARBA00022692"/>
    </source>
</evidence>
<dbReference type="RefSeq" id="WP_018575891.1">
    <property type="nucleotide sequence ID" value="NZ_KB892381.1"/>
</dbReference>
<feature type="transmembrane region" description="Helical" evidence="6">
    <location>
        <begin position="284"/>
        <end position="302"/>
    </location>
</feature>
<feature type="transmembrane region" description="Helical" evidence="6">
    <location>
        <begin position="22"/>
        <end position="44"/>
    </location>
</feature>
<comment type="caution">
    <text evidence="8">The sequence shown here is derived from an EMBL/GenBank/DDBJ whole genome shotgun (WGS) entry which is preliminary data.</text>
</comment>
<dbReference type="Pfam" id="PF00892">
    <property type="entry name" value="EamA"/>
    <property type="match status" value="2"/>
</dbReference>
<comment type="subcellular location">
    <subcellularLocation>
        <location evidence="1">Membrane</location>
        <topology evidence="1">Multi-pass membrane protein</topology>
    </subcellularLocation>
</comment>
<feature type="transmembrane region" description="Helical" evidence="6">
    <location>
        <begin position="198"/>
        <end position="220"/>
    </location>
</feature>
<dbReference type="Proteomes" id="UP000054600">
    <property type="component" value="Unassembled WGS sequence"/>
</dbReference>
<sequence>MAQPLSLNLSDQPMTHFKSIKAILLLIVLGFIWGSGYTLAKFAMTNGVPLLGYAFWQSLGPAVLLTLICLMDKKSTLFSPAHWPYFLICGLVGIAIPNTNIYFISSHIPAGLLAVLVNTVPLLVYPLAILSGQEKIDLWRFLALVLGMAGILLIVGINTVGLYSGWALLAMLSPLSFALCSIYIGARQPQQINALQAASGMLLAATLMLIPLVISQNSFYSLSGPFTLVKQVVVLEIVLSSLGYLLFFILIRLAGPVFYSLTGGVVALTGLFWGYAVFDEAPTLNQSLAIALVISAIFLLSWRQSKQPLGA</sequence>
<evidence type="ECO:0000256" key="5">
    <source>
        <dbReference type="ARBA" id="ARBA00023136"/>
    </source>
</evidence>
<feature type="transmembrane region" description="Helical" evidence="6">
    <location>
        <begin position="258"/>
        <end position="278"/>
    </location>
</feature>
<keyword evidence="5 6" id="KW-0472">Membrane</keyword>
<feature type="transmembrane region" description="Helical" evidence="6">
    <location>
        <begin position="166"/>
        <end position="186"/>
    </location>
</feature>
<evidence type="ECO:0000256" key="2">
    <source>
        <dbReference type="ARBA" id="ARBA00007362"/>
    </source>
</evidence>
<feature type="transmembrane region" description="Helical" evidence="6">
    <location>
        <begin position="141"/>
        <end position="160"/>
    </location>
</feature>
<keyword evidence="9" id="KW-1185">Reference proteome</keyword>
<organism evidence="8 9">
    <name type="scientific">Legionella shakespearei DSM 23087</name>
    <dbReference type="NCBI Taxonomy" id="1122169"/>
    <lineage>
        <taxon>Bacteria</taxon>
        <taxon>Pseudomonadati</taxon>
        <taxon>Pseudomonadota</taxon>
        <taxon>Gammaproteobacteria</taxon>
        <taxon>Legionellales</taxon>
        <taxon>Legionellaceae</taxon>
        <taxon>Legionella</taxon>
    </lineage>
</organism>
<evidence type="ECO:0000313" key="8">
    <source>
        <dbReference type="EMBL" id="KTD65001.1"/>
    </source>
</evidence>
<dbReference type="eggNOG" id="COG0697">
    <property type="taxonomic scope" value="Bacteria"/>
</dbReference>
<feature type="transmembrane region" description="Helical" evidence="6">
    <location>
        <begin position="83"/>
        <end position="104"/>
    </location>
</feature>
<dbReference type="SUPFAM" id="SSF103481">
    <property type="entry name" value="Multidrug resistance efflux transporter EmrE"/>
    <property type="match status" value="2"/>
</dbReference>
<evidence type="ECO:0000259" key="7">
    <source>
        <dbReference type="Pfam" id="PF00892"/>
    </source>
</evidence>
<dbReference type="AlphaFoldDB" id="A0A0W0Z7C1"/>
<name>A0A0W0Z7C1_9GAMM</name>
<accession>A0A0W0Z7C1</accession>
<feature type="domain" description="EamA" evidence="7">
    <location>
        <begin position="166"/>
        <end position="301"/>
    </location>
</feature>